<feature type="region of interest" description="Disordered" evidence="1">
    <location>
        <begin position="58"/>
        <end position="92"/>
    </location>
</feature>
<evidence type="ECO:0000256" key="1">
    <source>
        <dbReference type="SAM" id="MobiDB-lite"/>
    </source>
</evidence>
<reference evidence="2 3" key="1">
    <citation type="journal article" date="2019" name="Sci. Rep.">
        <title>Orb-weaving spider Araneus ventricosus genome elucidates the spidroin gene catalogue.</title>
        <authorList>
            <person name="Kono N."/>
            <person name="Nakamura H."/>
            <person name="Ohtoshi R."/>
            <person name="Moran D.A.P."/>
            <person name="Shinohara A."/>
            <person name="Yoshida Y."/>
            <person name="Fujiwara M."/>
            <person name="Mori M."/>
            <person name="Tomita M."/>
            <person name="Arakawa K."/>
        </authorList>
    </citation>
    <scope>NUCLEOTIDE SEQUENCE [LARGE SCALE GENOMIC DNA]</scope>
</reference>
<dbReference type="AlphaFoldDB" id="A0A4Y2WMH2"/>
<accession>A0A4Y2WMH2</accession>
<keyword evidence="3" id="KW-1185">Reference proteome</keyword>
<feature type="compositionally biased region" description="Basic and acidic residues" evidence="1">
    <location>
        <begin position="82"/>
        <end position="92"/>
    </location>
</feature>
<evidence type="ECO:0000313" key="2">
    <source>
        <dbReference type="EMBL" id="GBO37804.1"/>
    </source>
</evidence>
<gene>
    <name evidence="2" type="ORF">AVEN_221041_1</name>
</gene>
<organism evidence="2 3">
    <name type="scientific">Araneus ventricosus</name>
    <name type="common">Orbweaver spider</name>
    <name type="synonym">Epeira ventricosa</name>
    <dbReference type="NCBI Taxonomy" id="182803"/>
    <lineage>
        <taxon>Eukaryota</taxon>
        <taxon>Metazoa</taxon>
        <taxon>Ecdysozoa</taxon>
        <taxon>Arthropoda</taxon>
        <taxon>Chelicerata</taxon>
        <taxon>Arachnida</taxon>
        <taxon>Araneae</taxon>
        <taxon>Araneomorphae</taxon>
        <taxon>Entelegynae</taxon>
        <taxon>Araneoidea</taxon>
        <taxon>Araneidae</taxon>
        <taxon>Araneus</taxon>
    </lineage>
</organism>
<dbReference type="Proteomes" id="UP000499080">
    <property type="component" value="Unassembled WGS sequence"/>
</dbReference>
<comment type="caution">
    <text evidence="2">The sequence shown here is derived from an EMBL/GenBank/DDBJ whole genome shotgun (WGS) entry which is preliminary data.</text>
</comment>
<protein>
    <submittedName>
        <fullName evidence="2">Uncharacterized protein</fullName>
    </submittedName>
</protein>
<proteinExistence type="predicted"/>
<evidence type="ECO:0000313" key="3">
    <source>
        <dbReference type="Proteomes" id="UP000499080"/>
    </source>
</evidence>
<dbReference type="EMBL" id="BGPR01062352">
    <property type="protein sequence ID" value="GBO37804.1"/>
    <property type="molecule type" value="Genomic_DNA"/>
</dbReference>
<sequence>MVNYISSNFESYSKFVESYSKKKRIKDRGITEAEVEATVAKTSKDKKGLEFSEIKEGEKKKEKMAGPVNSVKQGAAEAGAKLAKDEKGKLTV</sequence>
<name>A0A4Y2WMH2_ARAVE</name>